<dbReference type="AlphaFoldDB" id="A0A9X8N3K1"/>
<protein>
    <submittedName>
        <fullName evidence="2">Uncharacterized protein</fullName>
    </submittedName>
</protein>
<evidence type="ECO:0000313" key="3">
    <source>
        <dbReference type="Proteomes" id="UP000184388"/>
    </source>
</evidence>
<gene>
    <name evidence="2" type="ORF">SAMN05216268_11586</name>
</gene>
<feature type="region of interest" description="Disordered" evidence="1">
    <location>
        <begin position="47"/>
        <end position="74"/>
    </location>
</feature>
<reference evidence="3" key="1">
    <citation type="submission" date="2016-11" db="EMBL/GenBank/DDBJ databases">
        <authorList>
            <person name="Jaros S."/>
            <person name="Januszkiewicz K."/>
            <person name="Wedrychowicz H."/>
        </authorList>
    </citation>
    <scope>NUCLEOTIDE SEQUENCE [LARGE SCALE GENOMIC DNA]</scope>
    <source>
        <strain evidence="3">CGMCC 4.3555</strain>
    </source>
</reference>
<evidence type="ECO:0000256" key="1">
    <source>
        <dbReference type="SAM" id="MobiDB-lite"/>
    </source>
</evidence>
<accession>A0A9X8N3K1</accession>
<evidence type="ECO:0000313" key="2">
    <source>
        <dbReference type="EMBL" id="SHM84200.1"/>
    </source>
</evidence>
<proteinExistence type="predicted"/>
<sequence length="74" mass="7572">MTERKRGTPGSGVGAAVPLALPASQPNPVEDCAACGALAVQRKAAAEQGDLSAVTDANVRLRNHRSHSGSLPWP</sequence>
<name>A0A9X8N3K1_9ACTN</name>
<dbReference type="EMBL" id="FRBK01000015">
    <property type="protein sequence ID" value="SHM84200.1"/>
    <property type="molecule type" value="Genomic_DNA"/>
</dbReference>
<organism evidence="2 3">
    <name type="scientific">Streptomyces yunnanensis</name>
    <dbReference type="NCBI Taxonomy" id="156453"/>
    <lineage>
        <taxon>Bacteria</taxon>
        <taxon>Bacillati</taxon>
        <taxon>Actinomycetota</taxon>
        <taxon>Actinomycetes</taxon>
        <taxon>Kitasatosporales</taxon>
        <taxon>Streptomycetaceae</taxon>
        <taxon>Streptomyces</taxon>
    </lineage>
</organism>
<dbReference type="Proteomes" id="UP000184388">
    <property type="component" value="Unassembled WGS sequence"/>
</dbReference>
<comment type="caution">
    <text evidence="2">The sequence shown here is derived from an EMBL/GenBank/DDBJ whole genome shotgun (WGS) entry which is preliminary data.</text>
</comment>